<sequence length="147" mass="15810">MARTKVSARKNPNPRTPSPSSSPSPSPSPTRSPSPPPKPTPTHSSSERTLSELMSSSPESSPSPITPTPLSTILPPLYQCGIPTIHQTLPHLRNTLKTRSISSSSKCRSMRILSGIGTSKSKTTDQTIYTIYDDEFDSTPLPKIPTS</sequence>
<keyword evidence="2" id="KW-1185">Reference proteome</keyword>
<dbReference type="RefSeq" id="XP_027193031.1">
    <property type="nucleotide sequence ID" value="XM_027337230.1"/>
</dbReference>
<organism evidence="2 3">
    <name type="scientific">Cicer arietinum</name>
    <name type="common">Chickpea</name>
    <name type="synonym">Garbanzo</name>
    <dbReference type="NCBI Taxonomy" id="3827"/>
    <lineage>
        <taxon>Eukaryota</taxon>
        <taxon>Viridiplantae</taxon>
        <taxon>Streptophyta</taxon>
        <taxon>Embryophyta</taxon>
        <taxon>Tracheophyta</taxon>
        <taxon>Spermatophyta</taxon>
        <taxon>Magnoliopsida</taxon>
        <taxon>eudicotyledons</taxon>
        <taxon>Gunneridae</taxon>
        <taxon>Pentapetalae</taxon>
        <taxon>rosids</taxon>
        <taxon>fabids</taxon>
        <taxon>Fabales</taxon>
        <taxon>Fabaceae</taxon>
        <taxon>Papilionoideae</taxon>
        <taxon>50 kb inversion clade</taxon>
        <taxon>NPAAA clade</taxon>
        <taxon>Hologalegina</taxon>
        <taxon>IRL clade</taxon>
        <taxon>Cicereae</taxon>
        <taxon>Cicer</taxon>
    </lineage>
</organism>
<dbReference type="Proteomes" id="UP000087171">
    <property type="component" value="Chromosome Ca1"/>
</dbReference>
<feature type="compositionally biased region" description="Low complexity" evidence="1">
    <location>
        <begin position="51"/>
        <end position="77"/>
    </location>
</feature>
<name>A0A3Q7Y436_CICAR</name>
<evidence type="ECO:0000256" key="1">
    <source>
        <dbReference type="SAM" id="MobiDB-lite"/>
    </source>
</evidence>
<evidence type="ECO:0000313" key="2">
    <source>
        <dbReference type="Proteomes" id="UP000087171"/>
    </source>
</evidence>
<accession>A0A3Q7Y436</accession>
<evidence type="ECO:0000313" key="3">
    <source>
        <dbReference type="RefSeq" id="XP_027193031.1"/>
    </source>
</evidence>
<protein>
    <submittedName>
        <fullName evidence="3">Uncharacterized protein</fullName>
    </submittedName>
</protein>
<reference evidence="3" key="2">
    <citation type="submission" date="2025-08" db="UniProtKB">
        <authorList>
            <consortium name="RefSeq"/>
        </authorList>
    </citation>
    <scope>IDENTIFICATION</scope>
    <source>
        <tissue evidence="3">Etiolated seedlings</tissue>
    </source>
</reference>
<proteinExistence type="predicted"/>
<feature type="region of interest" description="Disordered" evidence="1">
    <location>
        <begin position="1"/>
        <end position="77"/>
    </location>
</feature>
<dbReference type="AlphaFoldDB" id="A0A3Q7Y436"/>
<gene>
    <name evidence="3" type="primary">LOC113788006</name>
</gene>
<dbReference type="PaxDb" id="3827-XP_004488908.1"/>
<feature type="compositionally biased region" description="Pro residues" evidence="1">
    <location>
        <begin position="14"/>
        <end position="40"/>
    </location>
</feature>
<reference evidence="2" key="1">
    <citation type="journal article" date="2013" name="Nat. Biotechnol.">
        <title>Draft genome sequence of chickpea (Cicer arietinum) provides a resource for trait improvement.</title>
        <authorList>
            <person name="Varshney R.K."/>
            <person name="Song C."/>
            <person name="Saxena R.K."/>
            <person name="Azam S."/>
            <person name="Yu S."/>
            <person name="Sharpe A.G."/>
            <person name="Cannon S."/>
            <person name="Baek J."/>
            <person name="Rosen B.D."/>
            <person name="Tar'an B."/>
            <person name="Millan T."/>
            <person name="Zhang X."/>
            <person name="Ramsay L.D."/>
            <person name="Iwata A."/>
            <person name="Wang Y."/>
            <person name="Nelson W."/>
            <person name="Farmer A.D."/>
            <person name="Gaur P.M."/>
            <person name="Soderlund C."/>
            <person name="Penmetsa R.V."/>
            <person name="Xu C."/>
            <person name="Bharti A.K."/>
            <person name="He W."/>
            <person name="Winter P."/>
            <person name="Zhao S."/>
            <person name="Hane J.K."/>
            <person name="Carrasquilla-Garcia N."/>
            <person name="Condie J.A."/>
            <person name="Upadhyaya H.D."/>
            <person name="Luo M.C."/>
            <person name="Thudi M."/>
            <person name="Gowda C.L."/>
            <person name="Singh N.P."/>
            <person name="Lichtenzveig J."/>
            <person name="Gali K.K."/>
            <person name="Rubio J."/>
            <person name="Nadarajan N."/>
            <person name="Dolezel J."/>
            <person name="Bansal K.C."/>
            <person name="Xu X."/>
            <person name="Edwards D."/>
            <person name="Zhang G."/>
            <person name="Kahl G."/>
            <person name="Gil J."/>
            <person name="Singh K.B."/>
            <person name="Datta S.K."/>
            <person name="Jackson S.A."/>
            <person name="Wang J."/>
            <person name="Cook D.R."/>
        </authorList>
    </citation>
    <scope>NUCLEOTIDE SEQUENCE [LARGE SCALE GENOMIC DNA]</scope>
    <source>
        <strain evidence="2">cv. CDC Frontier</strain>
    </source>
</reference>